<evidence type="ECO:0000313" key="2">
    <source>
        <dbReference type="EMBL" id="RKR75325.1"/>
    </source>
</evidence>
<keyword evidence="2" id="KW-0378">Hydrolase</keyword>
<evidence type="ECO:0000259" key="1">
    <source>
        <dbReference type="Pfam" id="PF02557"/>
    </source>
</evidence>
<dbReference type="AlphaFoldDB" id="A0A495IJM4"/>
<proteinExistence type="predicted"/>
<reference evidence="2 3" key="1">
    <citation type="submission" date="2018-10" db="EMBL/GenBank/DDBJ databases">
        <title>Sequencing the genomes of 1000 actinobacteria strains.</title>
        <authorList>
            <person name="Klenk H.-P."/>
        </authorList>
    </citation>
    <scope>NUCLEOTIDE SEQUENCE [LARGE SCALE GENOMIC DNA]</scope>
    <source>
        <strain evidence="2 3">DSM 17894</strain>
    </source>
</reference>
<dbReference type="GO" id="GO:0004180">
    <property type="term" value="F:carboxypeptidase activity"/>
    <property type="evidence" value="ECO:0007669"/>
    <property type="project" value="UniProtKB-KW"/>
</dbReference>
<feature type="domain" description="D-alanyl-D-alanine carboxypeptidase-like core" evidence="1">
    <location>
        <begin position="78"/>
        <end position="206"/>
    </location>
</feature>
<dbReference type="Pfam" id="PF02557">
    <property type="entry name" value="VanY"/>
    <property type="match status" value="1"/>
</dbReference>
<protein>
    <submittedName>
        <fullName evidence="2">D-alanyl-D-alanine carboxypeptidase-like protein</fullName>
    </submittedName>
</protein>
<dbReference type="GO" id="GO:0006508">
    <property type="term" value="P:proteolysis"/>
    <property type="evidence" value="ECO:0007669"/>
    <property type="project" value="InterPro"/>
</dbReference>
<dbReference type="SUPFAM" id="SSF55166">
    <property type="entry name" value="Hedgehog/DD-peptidase"/>
    <property type="match status" value="1"/>
</dbReference>
<sequence length="210" mass="22560">MDQFGTHSHTAPTPHQPLALSRRSLLLGGAAALSGLLIGAEALEAAAPAHAAETLAWGGYTNGRIPLGAMTRMPDGTYLRRDAATAATRFNSAFHAAFGTGAIRTQAYRTFPSQLGIFVKRYVPHKEKSSGGEYWRGNYWVKKPDVAVAAIPGTSNHGWGLAIDFSSGIEKAGSPQKKWADVNGPKFAWYPVGNDFGEPWHFEFHPGGLK</sequence>
<dbReference type="Proteomes" id="UP000280008">
    <property type="component" value="Unassembled WGS sequence"/>
</dbReference>
<dbReference type="Gene3D" id="3.30.1380.10">
    <property type="match status" value="1"/>
</dbReference>
<accession>A0A495IJM4</accession>
<dbReference type="InterPro" id="IPR003709">
    <property type="entry name" value="VanY-like_core_dom"/>
</dbReference>
<dbReference type="PROSITE" id="PS51318">
    <property type="entry name" value="TAT"/>
    <property type="match status" value="1"/>
</dbReference>
<dbReference type="OrthoDB" id="177147at2"/>
<dbReference type="InterPro" id="IPR009045">
    <property type="entry name" value="Zn_M74/Hedgehog-like"/>
</dbReference>
<dbReference type="RefSeq" id="WP_121370135.1">
    <property type="nucleotide sequence ID" value="NZ_RBKS01000001.1"/>
</dbReference>
<dbReference type="InterPro" id="IPR006311">
    <property type="entry name" value="TAT_signal"/>
</dbReference>
<comment type="caution">
    <text evidence="2">The sequence shown here is derived from an EMBL/GenBank/DDBJ whole genome shotgun (WGS) entry which is preliminary data.</text>
</comment>
<organism evidence="2 3">
    <name type="scientific">Frondihabitans australicus</name>
    <dbReference type="NCBI Taxonomy" id="386892"/>
    <lineage>
        <taxon>Bacteria</taxon>
        <taxon>Bacillati</taxon>
        <taxon>Actinomycetota</taxon>
        <taxon>Actinomycetes</taxon>
        <taxon>Micrococcales</taxon>
        <taxon>Microbacteriaceae</taxon>
        <taxon>Frondihabitans</taxon>
    </lineage>
</organism>
<dbReference type="CDD" id="cd14814">
    <property type="entry name" value="Peptidase_M15"/>
    <property type="match status" value="1"/>
</dbReference>
<keyword evidence="2" id="KW-0645">Protease</keyword>
<name>A0A495IJM4_9MICO</name>
<keyword evidence="3" id="KW-1185">Reference proteome</keyword>
<evidence type="ECO:0000313" key="3">
    <source>
        <dbReference type="Proteomes" id="UP000280008"/>
    </source>
</evidence>
<keyword evidence="2" id="KW-0121">Carboxypeptidase</keyword>
<dbReference type="EMBL" id="RBKS01000001">
    <property type="protein sequence ID" value="RKR75325.1"/>
    <property type="molecule type" value="Genomic_DNA"/>
</dbReference>
<gene>
    <name evidence="2" type="ORF">C8E83_2466</name>
</gene>